<reference evidence="1" key="1">
    <citation type="journal article" date="2017" name="Science">
        <title>Giant viruses with an expanded complement of translation system components.</title>
        <authorList>
            <person name="Schulz F."/>
            <person name="Yutin N."/>
            <person name="Ivanova N.N."/>
            <person name="Ortega D.R."/>
            <person name="Lee T.K."/>
            <person name="Vierheilig J."/>
            <person name="Daims H."/>
            <person name="Horn M."/>
            <person name="Wagner M."/>
            <person name="Jensen G.J."/>
            <person name="Kyrpides N.C."/>
            <person name="Koonin E.V."/>
            <person name="Woyke T."/>
        </authorList>
    </citation>
    <scope>NUCLEOTIDE SEQUENCE</scope>
    <source>
        <strain evidence="1">HKV1</strain>
    </source>
</reference>
<name>A0A1V0SGL9_9VIRU</name>
<organism evidence="1">
    <name type="scientific">Hokovirus HKV1</name>
    <dbReference type="NCBI Taxonomy" id="1977638"/>
    <lineage>
        <taxon>Viruses</taxon>
        <taxon>Varidnaviria</taxon>
        <taxon>Bamfordvirae</taxon>
        <taxon>Nucleocytoviricota</taxon>
        <taxon>Megaviricetes</taxon>
        <taxon>Imitervirales</taxon>
        <taxon>Mimiviridae</taxon>
        <taxon>Klosneuvirinae</taxon>
        <taxon>Hokovirus</taxon>
    </lineage>
</organism>
<protein>
    <submittedName>
        <fullName evidence="1">Uncharacterized protein</fullName>
    </submittedName>
</protein>
<gene>
    <name evidence="1" type="ORF">Hokovirus_3_149</name>
</gene>
<accession>A0A1V0SGL9</accession>
<proteinExistence type="predicted"/>
<sequence>MITILAESEHENKNIANKQIEIINSMITRNNKLVIMEMSPLSLWIMQDIILSGCKNIKELEIYINPTWSYLRKTLTKLAIQGKIYLLSYDMIQIFSGDFCIHVKNYFNITLPDPWIKNNIDTKKIQTELNKISIKKYNNIYNDLHCLIFKNIIKYIPNSCKAILKYREGNDPIWLNYMITRDTIGAKYINNLLKNFTFDIIVICHIFHAYYKKYHKKRNDLKYNSGYSNKLVPFASNIKGKKRNIMIIDKTKKYPINTLEYHIKNKIKLDNKKDYLELNNILLYPGQFDEYLLA</sequence>
<dbReference type="EMBL" id="KY684105">
    <property type="protein sequence ID" value="ARF10876.1"/>
    <property type="molecule type" value="Genomic_DNA"/>
</dbReference>
<evidence type="ECO:0000313" key="1">
    <source>
        <dbReference type="EMBL" id="ARF10876.1"/>
    </source>
</evidence>